<gene>
    <name evidence="2" type="ORF">GCM10022285_51140</name>
</gene>
<dbReference type="EMBL" id="BAABBU010000026">
    <property type="protein sequence ID" value="GAA4145832.1"/>
    <property type="molecule type" value="Genomic_DNA"/>
</dbReference>
<name>A0ABP7Z2P1_9ACTN</name>
<dbReference type="Proteomes" id="UP001501845">
    <property type="component" value="Unassembled WGS sequence"/>
</dbReference>
<feature type="region of interest" description="Disordered" evidence="1">
    <location>
        <begin position="45"/>
        <end position="75"/>
    </location>
</feature>
<comment type="caution">
    <text evidence="2">The sequence shown here is derived from an EMBL/GenBank/DDBJ whole genome shotgun (WGS) entry which is preliminary data.</text>
</comment>
<accession>A0ABP7Z2P1</accession>
<proteinExistence type="predicted"/>
<sequence length="75" mass="8400">MDRPVAAADPVIWRTSRFCTVSCIHVPALDTKFATDHQRMLRCRRERQGERDPAGAGEGVEDTVRYSGRSPWGLG</sequence>
<protein>
    <submittedName>
        <fullName evidence="2">Uncharacterized protein</fullName>
    </submittedName>
</protein>
<organism evidence="2 3">
    <name type="scientific">Streptomyces tunisiensis</name>
    <dbReference type="NCBI Taxonomy" id="948699"/>
    <lineage>
        <taxon>Bacteria</taxon>
        <taxon>Bacillati</taxon>
        <taxon>Actinomycetota</taxon>
        <taxon>Actinomycetes</taxon>
        <taxon>Kitasatosporales</taxon>
        <taxon>Streptomycetaceae</taxon>
        <taxon>Streptomyces</taxon>
    </lineage>
</organism>
<evidence type="ECO:0000313" key="3">
    <source>
        <dbReference type="Proteomes" id="UP001501845"/>
    </source>
</evidence>
<reference evidence="3" key="1">
    <citation type="journal article" date="2019" name="Int. J. Syst. Evol. Microbiol.">
        <title>The Global Catalogue of Microorganisms (GCM) 10K type strain sequencing project: providing services to taxonomists for standard genome sequencing and annotation.</title>
        <authorList>
            <consortium name="The Broad Institute Genomics Platform"/>
            <consortium name="The Broad Institute Genome Sequencing Center for Infectious Disease"/>
            <person name="Wu L."/>
            <person name="Ma J."/>
        </authorList>
    </citation>
    <scope>NUCLEOTIDE SEQUENCE [LARGE SCALE GENOMIC DNA]</scope>
    <source>
        <strain evidence="3">JCM 17589</strain>
    </source>
</reference>
<keyword evidence="3" id="KW-1185">Reference proteome</keyword>
<evidence type="ECO:0000313" key="2">
    <source>
        <dbReference type="EMBL" id="GAA4145832.1"/>
    </source>
</evidence>
<evidence type="ECO:0000256" key="1">
    <source>
        <dbReference type="SAM" id="MobiDB-lite"/>
    </source>
</evidence>